<feature type="compositionally biased region" description="Gly residues" evidence="10">
    <location>
        <begin position="238"/>
        <end position="248"/>
    </location>
</feature>
<dbReference type="GeneID" id="96900207"/>
<feature type="compositionally biased region" description="Low complexity" evidence="10">
    <location>
        <begin position="206"/>
        <end position="224"/>
    </location>
</feature>
<comment type="function">
    <text evidence="9">Component of the Mediator complex, a coactivator involved in the regulated transcription of nearly all RNA polymerase II-dependent genes. Mediator functions as a bridge to convey information from gene-specific regulatory proteins to the basal RNA polymerase II transcription machinery.</text>
</comment>
<evidence type="ECO:0000256" key="4">
    <source>
        <dbReference type="ARBA" id="ARBA00023015"/>
    </source>
</evidence>
<dbReference type="Gene3D" id="3.10.450.580">
    <property type="entry name" value="Mediator complex, subunit Med6"/>
    <property type="match status" value="1"/>
</dbReference>
<sequence length="297" mass="33175">MNTPLDELQWKSPEWIQAFGLRTDNVLDYFSESPFFEKTSNNHVIKMQRQFSQDPAQQSAAEQGQEFIPTGTNPTASTLLNTDDFSYLNKDPIRKDLLGKYPLHFVLEQELKKLKGIEYVLSNVREPDFWQIRKQYRSQPGNKIETLQNYYIIGANVYQSPTIFKVVQSRLLSSTLHLSKTLDDIYKLTEFKPSQGMQFIKPPMAPTTSNTSNATSNNPATTTAGNVSRSSGPPTMVMGGGPQPSGGAGGLHTGTMGAVSTSQYDNSLNERNNQDSISKEMMNKLILTSIKSTPEYI</sequence>
<reference evidence="11 12" key="1">
    <citation type="journal article" date="2011" name="Proc. Natl. Acad. Sci. U.S.A.">
        <title>Evolutionary erosion of yeast sex chromosomes by mating-type switching accidents.</title>
        <authorList>
            <person name="Gordon J.L."/>
            <person name="Armisen D."/>
            <person name="Proux-Wera E."/>
            <person name="Oheigeartaigh S.S."/>
            <person name="Byrne K.P."/>
            <person name="Wolfe K.H."/>
        </authorList>
    </citation>
    <scope>NUCLEOTIDE SEQUENCE [LARGE SCALE GENOMIC DNA]</scope>
    <source>
        <strain evidence="12">ATCC 76901 / BCRC 22586 / CBS 4309 / NBRC 1992 / NRRL Y-12630</strain>
    </source>
</reference>
<evidence type="ECO:0000313" key="11">
    <source>
        <dbReference type="EMBL" id="CCC66716.1"/>
    </source>
</evidence>
<keyword evidence="7 9" id="KW-0539">Nucleus</keyword>
<evidence type="ECO:0000256" key="2">
    <source>
        <dbReference type="ARBA" id="ARBA00007526"/>
    </source>
</evidence>
<evidence type="ECO:0000256" key="1">
    <source>
        <dbReference type="ARBA" id="ARBA00004123"/>
    </source>
</evidence>
<proteinExistence type="inferred from homology"/>
<dbReference type="GO" id="GO:0060261">
    <property type="term" value="P:positive regulation of transcription initiation by RNA polymerase II"/>
    <property type="evidence" value="ECO:0007669"/>
    <property type="project" value="EnsemblFungi"/>
</dbReference>
<dbReference type="InterPro" id="IPR016612">
    <property type="entry name" value="Mediator_Med6_fun"/>
</dbReference>
<dbReference type="GO" id="GO:0003713">
    <property type="term" value="F:transcription coactivator activity"/>
    <property type="evidence" value="ECO:0007669"/>
    <property type="project" value="EnsemblFungi"/>
</dbReference>
<dbReference type="InterPro" id="IPR007018">
    <property type="entry name" value="Mediator_Med6"/>
</dbReference>
<evidence type="ECO:0000256" key="5">
    <source>
        <dbReference type="ARBA" id="ARBA00023159"/>
    </source>
</evidence>
<gene>
    <name evidence="11" type="primary">NCAS0A01580</name>
    <name evidence="11" type="ordered locus">NCAS_0A01580</name>
</gene>
<keyword evidence="5 9" id="KW-0010">Activator</keyword>
<comment type="subunit">
    <text evidence="9">Component of the Mediator complex.</text>
</comment>
<evidence type="ECO:0000256" key="10">
    <source>
        <dbReference type="SAM" id="MobiDB-lite"/>
    </source>
</evidence>
<keyword evidence="4 9" id="KW-0805">Transcription regulation</keyword>
<dbReference type="AlphaFoldDB" id="G0V5I0"/>
<feature type="region of interest" description="Disordered" evidence="10">
    <location>
        <begin position="50"/>
        <end position="73"/>
    </location>
</feature>
<dbReference type="GO" id="GO:0032968">
    <property type="term" value="P:positive regulation of transcription elongation by RNA polymerase II"/>
    <property type="evidence" value="ECO:0007669"/>
    <property type="project" value="EnsemblFungi"/>
</dbReference>
<dbReference type="FunCoup" id="G0V5I0">
    <property type="interactions" value="910"/>
</dbReference>
<dbReference type="InParanoid" id="G0V5I0"/>
<reference key="2">
    <citation type="submission" date="2011-08" db="EMBL/GenBank/DDBJ databases">
        <title>Genome sequence of Naumovozyma castellii.</title>
        <authorList>
            <person name="Gordon J.L."/>
            <person name="Armisen D."/>
            <person name="Proux-Wera E."/>
            <person name="OhEigeartaigh S.S."/>
            <person name="Byrne K.P."/>
            <person name="Wolfe K.H."/>
        </authorList>
    </citation>
    <scope>NUCLEOTIDE SEQUENCE</scope>
    <source>
        <strain>Type strain:CBS 4309</strain>
    </source>
</reference>
<evidence type="ECO:0000256" key="3">
    <source>
        <dbReference type="ARBA" id="ARBA00020634"/>
    </source>
</evidence>
<evidence type="ECO:0000256" key="6">
    <source>
        <dbReference type="ARBA" id="ARBA00023163"/>
    </source>
</evidence>
<dbReference type="Proteomes" id="UP000001640">
    <property type="component" value="Chromosome 1"/>
</dbReference>
<evidence type="ECO:0000256" key="9">
    <source>
        <dbReference type="PIRNR" id="PIRNR013286"/>
    </source>
</evidence>
<dbReference type="STRING" id="1064592.G0V5I0"/>
<feature type="region of interest" description="Disordered" evidence="10">
    <location>
        <begin position="204"/>
        <end position="248"/>
    </location>
</feature>
<organism evidence="11 12">
    <name type="scientific">Naumovozyma castellii</name>
    <name type="common">Yeast</name>
    <name type="synonym">Saccharomyces castellii</name>
    <dbReference type="NCBI Taxonomy" id="27288"/>
    <lineage>
        <taxon>Eukaryota</taxon>
        <taxon>Fungi</taxon>
        <taxon>Dikarya</taxon>
        <taxon>Ascomycota</taxon>
        <taxon>Saccharomycotina</taxon>
        <taxon>Saccharomycetes</taxon>
        <taxon>Saccharomycetales</taxon>
        <taxon>Saccharomycetaceae</taxon>
        <taxon>Naumovozyma</taxon>
    </lineage>
</organism>
<dbReference type="PIRSF" id="PIRSF013286">
    <property type="entry name" value="MED6_fungi"/>
    <property type="match status" value="1"/>
</dbReference>
<dbReference type="HOGENOM" id="CLU_077754_0_0_1"/>
<evidence type="ECO:0000256" key="7">
    <source>
        <dbReference type="ARBA" id="ARBA00023242"/>
    </source>
</evidence>
<protein>
    <recommendedName>
        <fullName evidence="3 9">Mediator of RNA polymerase II transcription subunit 6</fullName>
    </recommendedName>
    <alternativeName>
        <fullName evidence="8 9">Mediator complex subunit 6</fullName>
    </alternativeName>
</protein>
<dbReference type="GO" id="GO:0070847">
    <property type="term" value="C:core mediator complex"/>
    <property type="evidence" value="ECO:0007669"/>
    <property type="project" value="EnsemblFungi"/>
</dbReference>
<feature type="compositionally biased region" description="Polar residues" evidence="10">
    <location>
        <begin position="50"/>
        <end position="62"/>
    </location>
</feature>
<keyword evidence="6 9" id="KW-0804">Transcription</keyword>
<evidence type="ECO:0000313" key="12">
    <source>
        <dbReference type="Proteomes" id="UP000001640"/>
    </source>
</evidence>
<dbReference type="KEGG" id="ncs:NCAS_0A01580"/>
<name>G0V5I0_NAUCA</name>
<dbReference type="OrthoDB" id="344220at2759"/>
<dbReference type="GO" id="GO:0051123">
    <property type="term" value="P:RNA polymerase II preinitiation complex assembly"/>
    <property type="evidence" value="ECO:0007669"/>
    <property type="project" value="EnsemblFungi"/>
</dbReference>
<accession>G0V5I0</accession>
<dbReference type="GO" id="GO:0016592">
    <property type="term" value="C:mediator complex"/>
    <property type="evidence" value="ECO:0007669"/>
    <property type="project" value="InterPro"/>
</dbReference>
<comment type="similarity">
    <text evidence="2 9">Belongs to the Mediator complex subunit 6 family.</text>
</comment>
<comment type="subcellular location">
    <subcellularLocation>
        <location evidence="1 9">Nucleus</location>
    </subcellularLocation>
</comment>
<dbReference type="InterPro" id="IPR038566">
    <property type="entry name" value="Mediator_Med6_sf"/>
</dbReference>
<evidence type="ECO:0000256" key="8">
    <source>
        <dbReference type="ARBA" id="ARBA00031259"/>
    </source>
</evidence>
<keyword evidence="12" id="KW-1185">Reference proteome</keyword>
<dbReference type="OMA" id="MQRQFSQ"/>
<dbReference type="eggNOG" id="KOG3169">
    <property type="taxonomic scope" value="Eukaryota"/>
</dbReference>
<dbReference type="RefSeq" id="XP_003673109.1">
    <property type="nucleotide sequence ID" value="XM_003673061.1"/>
</dbReference>
<dbReference type="EMBL" id="HE576752">
    <property type="protein sequence ID" value="CCC66716.1"/>
    <property type="molecule type" value="Genomic_DNA"/>
</dbReference>
<dbReference type="Pfam" id="PF04934">
    <property type="entry name" value="Med6"/>
    <property type="match status" value="1"/>
</dbReference>
<dbReference type="PANTHER" id="PTHR13104">
    <property type="entry name" value="MED-6-RELATED"/>
    <property type="match status" value="1"/>
</dbReference>